<keyword evidence="1" id="KW-0723">Serine/threonine-protein kinase</keyword>
<dbReference type="EMBL" id="AZAN01000001">
    <property type="protein sequence ID" value="ETA71134.1"/>
    <property type="molecule type" value="Genomic_DNA"/>
</dbReference>
<dbReference type="GO" id="GO:0004674">
    <property type="term" value="F:protein serine/threonine kinase activity"/>
    <property type="evidence" value="ECO:0007669"/>
    <property type="project" value="UniProtKB-KW"/>
</dbReference>
<dbReference type="OrthoDB" id="5184679at2"/>
<keyword evidence="5" id="KW-1185">Reference proteome</keyword>
<name>W9DWD0_9ACTN</name>
<feature type="region of interest" description="Disordered" evidence="2">
    <location>
        <begin position="1"/>
        <end position="30"/>
    </location>
</feature>
<dbReference type="PANTHER" id="PTHR35526">
    <property type="entry name" value="ANTI-SIGMA-F FACTOR RSBW-RELATED"/>
    <property type="match status" value="1"/>
</dbReference>
<gene>
    <name evidence="4" type="ORF">ActroDRAFT_0160</name>
</gene>
<dbReference type="AlphaFoldDB" id="W9DWD0"/>
<dbReference type="InterPro" id="IPR036890">
    <property type="entry name" value="HATPase_C_sf"/>
</dbReference>
<accession>W9DWD0</accession>
<evidence type="ECO:0000256" key="1">
    <source>
        <dbReference type="ARBA" id="ARBA00022527"/>
    </source>
</evidence>
<evidence type="ECO:0000313" key="4">
    <source>
        <dbReference type="EMBL" id="ETA71134.1"/>
    </source>
</evidence>
<dbReference type="HOGENOM" id="CLU_090336_22_0_11"/>
<keyword evidence="4" id="KW-0808">Transferase</keyword>
<dbReference type="Gene3D" id="3.30.565.10">
    <property type="entry name" value="Histidine kinase-like ATPase, C-terminal domain"/>
    <property type="match status" value="1"/>
</dbReference>
<reference evidence="4 5" key="1">
    <citation type="submission" date="2013-08" db="EMBL/GenBank/DDBJ databases">
        <authorList>
            <consortium name="DOE Joint Genome Institute"/>
            <person name="Eisen J."/>
            <person name="Huntemann M."/>
            <person name="Han J."/>
            <person name="Chen A."/>
            <person name="Kyrpides N."/>
            <person name="Mavromatis K."/>
            <person name="Markowitz V."/>
            <person name="Palaniappan K."/>
            <person name="Ivanova N."/>
            <person name="Schaumberg A."/>
            <person name="Pati A."/>
            <person name="Liolios K."/>
            <person name="Nordberg H.P."/>
            <person name="Cantor M.N."/>
            <person name="Hua S.X."/>
            <person name="Woyke T."/>
        </authorList>
    </citation>
    <scope>NUCLEOTIDE SEQUENCE [LARGE SCALE GENOMIC DNA]</scope>
    <source>
        <strain evidence="4 5">DSM 44927</strain>
    </source>
</reference>
<dbReference type="Pfam" id="PF13581">
    <property type="entry name" value="HATPase_c_2"/>
    <property type="match status" value="1"/>
</dbReference>
<dbReference type="PANTHER" id="PTHR35526:SF3">
    <property type="entry name" value="ANTI-SIGMA-F FACTOR RSBW"/>
    <property type="match status" value="1"/>
</dbReference>
<sequence length="167" mass="17933">MPSQRMGSSTPVFRSADGPTKRTTDRTQATVGETLHVPAWHMRGDANSIRRARERAHDFLNGLRPRISSEEEQSTLLAVSELVTNAVCHTPGSCALNMTVEDGHVCIAVSDTSRSLPSPRAPEYDGEGGFGLHLLALLAGSLETEVHPHGKTVVARIAVGDTTVRAR</sequence>
<comment type="caution">
    <text evidence="4">The sequence shown here is derived from an EMBL/GenBank/DDBJ whole genome shotgun (WGS) entry which is preliminary data.</text>
</comment>
<feature type="compositionally biased region" description="Polar residues" evidence="2">
    <location>
        <begin position="1"/>
        <end position="12"/>
    </location>
</feature>
<dbReference type="Proteomes" id="UP000019485">
    <property type="component" value="Unassembled WGS sequence"/>
</dbReference>
<dbReference type="SUPFAM" id="SSF55874">
    <property type="entry name" value="ATPase domain of HSP90 chaperone/DNA topoisomerase II/histidine kinase"/>
    <property type="match status" value="1"/>
</dbReference>
<keyword evidence="4" id="KW-0418">Kinase</keyword>
<dbReference type="InterPro" id="IPR050267">
    <property type="entry name" value="Anti-sigma-factor_SerPK"/>
</dbReference>
<protein>
    <submittedName>
        <fullName evidence="4">ATPase, histidine kinase/DNA gyrase B/HSP90-like</fullName>
    </submittedName>
</protein>
<evidence type="ECO:0000313" key="5">
    <source>
        <dbReference type="Proteomes" id="UP000019485"/>
    </source>
</evidence>
<evidence type="ECO:0000259" key="3">
    <source>
        <dbReference type="Pfam" id="PF13581"/>
    </source>
</evidence>
<feature type="domain" description="Histidine kinase/HSP90-like ATPase" evidence="3">
    <location>
        <begin position="45"/>
        <end position="156"/>
    </location>
</feature>
<evidence type="ECO:0000256" key="2">
    <source>
        <dbReference type="SAM" id="MobiDB-lite"/>
    </source>
</evidence>
<organism evidence="4 5">
    <name type="scientific">Actinospica robiniae DSM 44927</name>
    <dbReference type="NCBI Taxonomy" id="479430"/>
    <lineage>
        <taxon>Bacteria</taxon>
        <taxon>Bacillati</taxon>
        <taxon>Actinomycetota</taxon>
        <taxon>Actinomycetes</taxon>
        <taxon>Catenulisporales</taxon>
        <taxon>Actinospicaceae</taxon>
        <taxon>Actinospica</taxon>
    </lineage>
</organism>
<dbReference type="InterPro" id="IPR003594">
    <property type="entry name" value="HATPase_dom"/>
</dbReference>
<proteinExistence type="predicted"/>